<gene>
    <name evidence="1" type="ORF">N324_11432</name>
</gene>
<evidence type="ECO:0000313" key="1">
    <source>
        <dbReference type="EMBL" id="KFP42343.1"/>
    </source>
</evidence>
<feature type="non-terminal residue" evidence="1">
    <location>
        <position position="1"/>
    </location>
</feature>
<dbReference type="Proteomes" id="UP000053330">
    <property type="component" value="Unassembled WGS sequence"/>
</dbReference>
<accession>A0A091KS68</accession>
<dbReference type="AlphaFoldDB" id="A0A091KS68"/>
<protein>
    <submittedName>
        <fullName evidence="1">Uncharacterized protein</fullName>
    </submittedName>
</protein>
<dbReference type="EMBL" id="KK752831">
    <property type="protein sequence ID" value="KFP42343.1"/>
    <property type="molecule type" value="Genomic_DNA"/>
</dbReference>
<reference evidence="1 2" key="1">
    <citation type="submission" date="2014-04" db="EMBL/GenBank/DDBJ databases">
        <title>Genome evolution of avian class.</title>
        <authorList>
            <person name="Zhang G."/>
            <person name="Li C."/>
        </authorList>
    </citation>
    <scope>NUCLEOTIDE SEQUENCE [LARGE SCALE GENOMIC DNA]</scope>
    <source>
        <strain evidence="1">BGI_N324</strain>
    </source>
</reference>
<proteinExistence type="predicted"/>
<feature type="non-terminal residue" evidence="1">
    <location>
        <position position="57"/>
    </location>
</feature>
<evidence type="ECO:0000313" key="2">
    <source>
        <dbReference type="Proteomes" id="UP000053330"/>
    </source>
</evidence>
<keyword evidence="2" id="KW-1185">Reference proteome</keyword>
<organism evidence="1 2">
    <name type="scientific">Chlamydotis macqueenii</name>
    <name type="common">Macqueen's bustard</name>
    <dbReference type="NCBI Taxonomy" id="187382"/>
    <lineage>
        <taxon>Eukaryota</taxon>
        <taxon>Metazoa</taxon>
        <taxon>Chordata</taxon>
        <taxon>Craniata</taxon>
        <taxon>Vertebrata</taxon>
        <taxon>Euteleostomi</taxon>
        <taxon>Archelosauria</taxon>
        <taxon>Archosauria</taxon>
        <taxon>Dinosauria</taxon>
        <taxon>Saurischia</taxon>
        <taxon>Theropoda</taxon>
        <taxon>Coelurosauria</taxon>
        <taxon>Aves</taxon>
        <taxon>Neognathae</taxon>
        <taxon>Neoaves</taxon>
        <taxon>Otidimorphae</taxon>
        <taxon>Otidiformes</taxon>
        <taxon>Otididae</taxon>
        <taxon>Chlamydotis</taxon>
    </lineage>
</organism>
<name>A0A091KS68_9AVES</name>
<sequence>IALGTYFPDPVSLKKVPKEESTCSEEALEEMMPSGSIPCSRQYSSQQELPIWTPAWP</sequence>